<evidence type="ECO:0000256" key="1">
    <source>
        <dbReference type="ARBA" id="ARBA00022884"/>
    </source>
</evidence>
<feature type="domain" description="RRM" evidence="3">
    <location>
        <begin position="1"/>
        <end position="74"/>
    </location>
</feature>
<dbReference type="PANTHER" id="PTHR48024">
    <property type="entry name" value="GEO13361P1-RELATED"/>
    <property type="match status" value="1"/>
</dbReference>
<sequence length="107" mass="11443">MKKDIRPGLDCETTSDNLRSLFSSYGDLILDKTTGKSKGYGSVIFKHVDGALLALCEPSKKIDGRVTVTQLAAAGNSHSNPNPTDVDVTLRKITWPTCPTTCPSTSS</sequence>
<reference evidence="4" key="1">
    <citation type="submission" date="2022-02" db="EMBL/GenBank/DDBJ databases">
        <authorList>
            <person name="Henning P.M."/>
            <person name="McCubbin A.G."/>
            <person name="Shore J.S."/>
        </authorList>
    </citation>
    <scope>NUCLEOTIDE SEQUENCE</scope>
    <source>
        <strain evidence="4">F60SS</strain>
        <tissue evidence="4">Leaves</tissue>
    </source>
</reference>
<dbReference type="AlphaFoldDB" id="A0A9Q0G171"/>
<dbReference type="PANTHER" id="PTHR48024:SF25">
    <property type="entry name" value="UBP1-ASSOCIATED PROTEIN 2C"/>
    <property type="match status" value="1"/>
</dbReference>
<dbReference type="Proteomes" id="UP001141552">
    <property type="component" value="Unassembled WGS sequence"/>
</dbReference>
<dbReference type="InterPro" id="IPR035979">
    <property type="entry name" value="RBD_domain_sf"/>
</dbReference>
<comment type="caution">
    <text evidence="4">The sequence shown here is derived from an EMBL/GenBank/DDBJ whole genome shotgun (WGS) entry which is preliminary data.</text>
</comment>
<dbReference type="Pfam" id="PF00076">
    <property type="entry name" value="RRM_1"/>
    <property type="match status" value="1"/>
</dbReference>
<dbReference type="Gene3D" id="3.30.70.330">
    <property type="match status" value="1"/>
</dbReference>
<dbReference type="InterPro" id="IPR012677">
    <property type="entry name" value="Nucleotide-bd_a/b_plait_sf"/>
</dbReference>
<evidence type="ECO:0000256" key="2">
    <source>
        <dbReference type="PROSITE-ProRule" id="PRU00176"/>
    </source>
</evidence>
<name>A0A9Q0G171_9ROSI</name>
<gene>
    <name evidence="4" type="primary">UBA2C</name>
    <name evidence="4" type="ORF">Tsubulata_024904</name>
</gene>
<dbReference type="OrthoDB" id="1875751at2759"/>
<proteinExistence type="predicted"/>
<dbReference type="SUPFAM" id="SSF54928">
    <property type="entry name" value="RNA-binding domain, RBD"/>
    <property type="match status" value="1"/>
</dbReference>
<evidence type="ECO:0000259" key="3">
    <source>
        <dbReference type="PROSITE" id="PS50102"/>
    </source>
</evidence>
<keyword evidence="5" id="KW-1185">Reference proteome</keyword>
<dbReference type="PROSITE" id="PS50102">
    <property type="entry name" value="RRM"/>
    <property type="match status" value="1"/>
</dbReference>
<evidence type="ECO:0000313" key="5">
    <source>
        <dbReference type="Proteomes" id="UP001141552"/>
    </source>
</evidence>
<accession>A0A9Q0G171</accession>
<evidence type="ECO:0000313" key="4">
    <source>
        <dbReference type="EMBL" id="KAJ4840096.1"/>
    </source>
</evidence>
<dbReference type="GO" id="GO:0003723">
    <property type="term" value="F:RNA binding"/>
    <property type="evidence" value="ECO:0007669"/>
    <property type="project" value="UniProtKB-UniRule"/>
</dbReference>
<reference evidence="4" key="2">
    <citation type="journal article" date="2023" name="Plants (Basel)">
        <title>Annotation of the Turnera subulata (Passifloraceae) Draft Genome Reveals the S-Locus Evolved after the Divergence of Turneroideae from Passifloroideae in a Stepwise Manner.</title>
        <authorList>
            <person name="Henning P.M."/>
            <person name="Roalson E.H."/>
            <person name="Mir W."/>
            <person name="McCubbin A.G."/>
            <person name="Shore J.S."/>
        </authorList>
    </citation>
    <scope>NUCLEOTIDE SEQUENCE</scope>
    <source>
        <strain evidence="4">F60SS</strain>
    </source>
</reference>
<keyword evidence="1 2" id="KW-0694">RNA-binding</keyword>
<organism evidence="4 5">
    <name type="scientific">Turnera subulata</name>
    <dbReference type="NCBI Taxonomy" id="218843"/>
    <lineage>
        <taxon>Eukaryota</taxon>
        <taxon>Viridiplantae</taxon>
        <taxon>Streptophyta</taxon>
        <taxon>Embryophyta</taxon>
        <taxon>Tracheophyta</taxon>
        <taxon>Spermatophyta</taxon>
        <taxon>Magnoliopsida</taxon>
        <taxon>eudicotyledons</taxon>
        <taxon>Gunneridae</taxon>
        <taxon>Pentapetalae</taxon>
        <taxon>rosids</taxon>
        <taxon>fabids</taxon>
        <taxon>Malpighiales</taxon>
        <taxon>Passifloraceae</taxon>
        <taxon>Turnera</taxon>
    </lineage>
</organism>
<dbReference type="InterPro" id="IPR000504">
    <property type="entry name" value="RRM_dom"/>
</dbReference>
<protein>
    <submittedName>
        <fullName evidence="4">UBP1-associated protein 2C</fullName>
    </submittedName>
</protein>
<dbReference type="InterPro" id="IPR050886">
    <property type="entry name" value="RNA-binding_reg"/>
</dbReference>
<dbReference type="GO" id="GO:0005634">
    <property type="term" value="C:nucleus"/>
    <property type="evidence" value="ECO:0007669"/>
    <property type="project" value="TreeGrafter"/>
</dbReference>
<dbReference type="EMBL" id="JAKUCV010003118">
    <property type="protein sequence ID" value="KAJ4840096.1"/>
    <property type="molecule type" value="Genomic_DNA"/>
</dbReference>